<evidence type="ECO:0000259" key="2">
    <source>
        <dbReference type="SMART" id="SM00899"/>
    </source>
</evidence>
<accession>A0A561WKK6</accession>
<dbReference type="InterPro" id="IPR008988">
    <property type="entry name" value="Transcriptional_repressor_C"/>
</dbReference>
<dbReference type="AlphaFoldDB" id="A0A561WKK6"/>
<dbReference type="EMBL" id="VIWY01000002">
    <property type="protein sequence ID" value="TWG24402.1"/>
    <property type="molecule type" value="Genomic_DNA"/>
</dbReference>
<dbReference type="Proteomes" id="UP000320239">
    <property type="component" value="Unassembled WGS sequence"/>
</dbReference>
<dbReference type="InterPro" id="IPR052713">
    <property type="entry name" value="FeoA"/>
</dbReference>
<evidence type="ECO:0000256" key="1">
    <source>
        <dbReference type="ARBA" id="ARBA00023004"/>
    </source>
</evidence>
<dbReference type="PANTHER" id="PTHR42954:SF2">
    <property type="entry name" value="FE(2+) TRANSPORT PROTEIN A"/>
    <property type="match status" value="1"/>
</dbReference>
<dbReference type="PANTHER" id="PTHR42954">
    <property type="entry name" value="FE(2+) TRANSPORT PROTEIN A"/>
    <property type="match status" value="1"/>
</dbReference>
<reference evidence="3 4" key="1">
    <citation type="submission" date="2019-06" db="EMBL/GenBank/DDBJ databases">
        <title>Sequencing the genomes of 1000 actinobacteria strains.</title>
        <authorList>
            <person name="Klenk H.-P."/>
        </authorList>
    </citation>
    <scope>NUCLEOTIDE SEQUENCE [LARGE SCALE GENOMIC DNA]</scope>
    <source>
        <strain evidence="3 4">DSM 43866</strain>
    </source>
</reference>
<sequence length="65" mass="7210">MLGVTSGAPETTARRLADLGFTPGTAVEVVRRAPLRNPVIYRVRDYEVCLRREQAALLRVAETAR</sequence>
<dbReference type="SMART" id="SM00899">
    <property type="entry name" value="FeoA"/>
    <property type="match status" value="1"/>
</dbReference>
<name>A0A561WKK6_ACTTI</name>
<evidence type="ECO:0000313" key="4">
    <source>
        <dbReference type="Proteomes" id="UP000320239"/>
    </source>
</evidence>
<dbReference type="InterPro" id="IPR038157">
    <property type="entry name" value="FeoA_core_dom"/>
</dbReference>
<keyword evidence="1" id="KW-0408">Iron</keyword>
<proteinExistence type="predicted"/>
<dbReference type="InterPro" id="IPR007167">
    <property type="entry name" value="Fe-transptr_FeoA-like"/>
</dbReference>
<gene>
    <name evidence="3" type="ORF">FHX34_102958</name>
</gene>
<keyword evidence="4" id="KW-1185">Reference proteome</keyword>
<evidence type="ECO:0000313" key="3">
    <source>
        <dbReference type="EMBL" id="TWG24402.1"/>
    </source>
</evidence>
<dbReference type="Gene3D" id="2.30.30.90">
    <property type="match status" value="1"/>
</dbReference>
<organism evidence="3 4">
    <name type="scientific">Actinoplanes teichomyceticus</name>
    <dbReference type="NCBI Taxonomy" id="1867"/>
    <lineage>
        <taxon>Bacteria</taxon>
        <taxon>Bacillati</taxon>
        <taxon>Actinomycetota</taxon>
        <taxon>Actinomycetes</taxon>
        <taxon>Micromonosporales</taxon>
        <taxon>Micromonosporaceae</taxon>
        <taxon>Actinoplanes</taxon>
    </lineage>
</organism>
<dbReference type="Pfam" id="PF04023">
    <property type="entry name" value="FeoA"/>
    <property type="match status" value="1"/>
</dbReference>
<feature type="domain" description="Ferrous iron transporter FeoA-like" evidence="2">
    <location>
        <begin position="1"/>
        <end position="62"/>
    </location>
</feature>
<comment type="caution">
    <text evidence="3">The sequence shown here is derived from an EMBL/GenBank/DDBJ whole genome shotgun (WGS) entry which is preliminary data.</text>
</comment>
<dbReference type="GO" id="GO:0046914">
    <property type="term" value="F:transition metal ion binding"/>
    <property type="evidence" value="ECO:0007669"/>
    <property type="project" value="InterPro"/>
</dbReference>
<protein>
    <submittedName>
        <fullName evidence="3">Ferrous iron transport protein A</fullName>
    </submittedName>
</protein>
<dbReference type="SUPFAM" id="SSF50037">
    <property type="entry name" value="C-terminal domain of transcriptional repressors"/>
    <property type="match status" value="1"/>
</dbReference>